<accession>A0A0W0YX73</accession>
<evidence type="ECO:0000313" key="3">
    <source>
        <dbReference type="Proteomes" id="UP000054877"/>
    </source>
</evidence>
<comment type="caution">
    <text evidence="2">The sequence shown here is derived from an EMBL/GenBank/DDBJ whole genome shotgun (WGS) entry which is preliminary data.</text>
</comment>
<dbReference type="PATRIC" id="fig|452.5.peg.3021"/>
<dbReference type="RefSeq" id="WP_058484643.1">
    <property type="nucleotide sequence ID" value="NZ_CAAAII010000012.1"/>
</dbReference>
<evidence type="ECO:0000313" key="2">
    <source>
        <dbReference type="EMBL" id="KTD61110.1"/>
    </source>
</evidence>
<name>A0A0W0YX73_LEGSP</name>
<protein>
    <submittedName>
        <fullName evidence="2">Substrate of the Dot/Icm secretion system</fullName>
    </submittedName>
</protein>
<dbReference type="Gene3D" id="1.20.120.20">
    <property type="entry name" value="Apolipoprotein"/>
    <property type="match status" value="1"/>
</dbReference>
<dbReference type="Proteomes" id="UP000054877">
    <property type="component" value="Unassembled WGS sequence"/>
</dbReference>
<gene>
    <name evidence="2" type="ORF">Lspi_2730</name>
</gene>
<dbReference type="NCBIfam" id="NF043044">
    <property type="entry name" value="T4SS_Ceg14"/>
    <property type="match status" value="1"/>
</dbReference>
<dbReference type="OrthoDB" id="5634359at2"/>
<dbReference type="STRING" id="452.Lspi_2730"/>
<dbReference type="AlphaFoldDB" id="A0A0W0YX73"/>
<dbReference type="EMBL" id="LNYX01000034">
    <property type="protein sequence ID" value="KTD61110.1"/>
    <property type="molecule type" value="Genomic_DNA"/>
</dbReference>
<sequence>MKSEKDILEILQRVSDDTSKRIKLESDKLSERLATVAEDTSAMVQKASEDVSVRMARATEGLGERLAKVAEDTSAMVQKASEDVSVRMARATEGLGERLAKVAEDTSAMVQKASEDVSVRMARATEGLGERLQDTVEKQDVFVKPTVEETTAPPIPGTQTLDGSLPQTAEKSDMSVIPEIKESDAERFHAIYSALSHLNKDDQLLLKPLFLKAVLTKNEGLFCEVMGRLKLTVDQSDLQLCNMDDKRSSAIFTSDTLGYIQHELAREPANLLLPLLMKTFQSIPELAPDKTAIGISMRDKKTLALAFLHDVEREAAQSVISQLTDLSFDPVLPAFRPSLGDANYTKHRLSKKLYLAAISYGTNLKDIDILTNAADISHFIILTIAFLQSRQDCDRDLLQAISADYLFVDYESCIGRIRKYFLAQSEMGDEAQFQVEDCHLILACIDKLKDVDPANNDPRRFFETRLAQYINGITHSEETIEAITPLKEPFYDDSMLHKETLDAANKILCFFLGEDGVVTNPLEMEQKISQFANGYKDTSKFQTSEIEFINTLREKICVVYKGRDRIPKPGETGILERKFETSPDNVGADTWNSAGGVMKGTSPTFRDAEKGPVRNMLVDTSSPASQDTGKFQWFRSNNRHRSAYVGSISGHTCNIVGMLNKYMAAREGDLGLERDLTLFLVQLVAVYAKRGYHAMLEVMDVLHDVEVQKVFLSHGVKLDLQTYFSKNKECQAFFEYAFNDAGMYTEQLLAKRILKVALLHHGLFQPKPADNTNTSPGEVDEVVSVEKKV</sequence>
<dbReference type="InterPro" id="IPR049989">
    <property type="entry name" value="T4SS_Ceg14"/>
</dbReference>
<evidence type="ECO:0000256" key="1">
    <source>
        <dbReference type="SAM" id="MobiDB-lite"/>
    </source>
</evidence>
<feature type="region of interest" description="Disordered" evidence="1">
    <location>
        <begin position="149"/>
        <end position="170"/>
    </location>
</feature>
<dbReference type="SUPFAM" id="SSF58113">
    <property type="entry name" value="Apolipoprotein A-I"/>
    <property type="match status" value="1"/>
</dbReference>
<reference evidence="2 3" key="1">
    <citation type="submission" date="2015-11" db="EMBL/GenBank/DDBJ databases">
        <title>Genomic analysis of 38 Legionella species identifies large and diverse effector repertoires.</title>
        <authorList>
            <person name="Burstein D."/>
            <person name="Amaro F."/>
            <person name="Zusman T."/>
            <person name="Lifshitz Z."/>
            <person name="Cohen O."/>
            <person name="Gilbert J.A."/>
            <person name="Pupko T."/>
            <person name="Shuman H.A."/>
            <person name="Segal G."/>
        </authorList>
    </citation>
    <scope>NUCLEOTIDE SEQUENCE [LARGE SCALE GENOMIC DNA]</scope>
    <source>
        <strain evidence="2 3">Mt.St.Helens-9</strain>
    </source>
</reference>
<feature type="compositionally biased region" description="Polar residues" evidence="1">
    <location>
        <begin position="157"/>
        <end position="169"/>
    </location>
</feature>
<organism evidence="2 3">
    <name type="scientific">Legionella spiritensis</name>
    <dbReference type="NCBI Taxonomy" id="452"/>
    <lineage>
        <taxon>Bacteria</taxon>
        <taxon>Pseudomonadati</taxon>
        <taxon>Pseudomonadota</taxon>
        <taxon>Gammaproteobacteria</taxon>
        <taxon>Legionellales</taxon>
        <taxon>Legionellaceae</taxon>
        <taxon>Legionella</taxon>
    </lineage>
</organism>
<proteinExistence type="predicted"/>
<keyword evidence="3" id="KW-1185">Reference proteome</keyword>